<keyword evidence="1" id="KW-0472">Membrane</keyword>
<reference evidence="4" key="1">
    <citation type="submission" date="2022-08" db="EMBL/GenBank/DDBJ databases">
        <authorList>
            <person name="Gutierrez-Valencia J."/>
        </authorList>
    </citation>
    <scope>NUCLEOTIDE SEQUENCE</scope>
</reference>
<evidence type="ECO:0000256" key="1">
    <source>
        <dbReference type="SAM" id="Phobius"/>
    </source>
</evidence>
<dbReference type="Pfam" id="PF05922">
    <property type="entry name" value="Inhibitor_I9"/>
    <property type="match status" value="1"/>
</dbReference>
<feature type="signal peptide" evidence="2">
    <location>
        <begin position="1"/>
        <end position="27"/>
    </location>
</feature>
<dbReference type="AlphaFoldDB" id="A0AAV0L6X6"/>
<proteinExistence type="predicted"/>
<evidence type="ECO:0000259" key="3">
    <source>
        <dbReference type="Pfam" id="PF05922"/>
    </source>
</evidence>
<evidence type="ECO:0000256" key="2">
    <source>
        <dbReference type="SAM" id="SignalP"/>
    </source>
</evidence>
<dbReference type="Gene3D" id="3.30.70.80">
    <property type="entry name" value="Peptidase S8 propeptide/proteinase inhibitor I9"/>
    <property type="match status" value="1"/>
</dbReference>
<evidence type="ECO:0000313" key="4">
    <source>
        <dbReference type="EMBL" id="CAI0430212.1"/>
    </source>
</evidence>
<keyword evidence="2" id="KW-0732">Signal</keyword>
<keyword evidence="5" id="KW-1185">Reference proteome</keyword>
<dbReference type="InterPro" id="IPR037045">
    <property type="entry name" value="S8pro/Inhibitor_I9_sf"/>
</dbReference>
<keyword evidence="1" id="KW-0812">Transmembrane</keyword>
<keyword evidence="1" id="KW-1133">Transmembrane helix</keyword>
<feature type="transmembrane region" description="Helical" evidence="1">
    <location>
        <begin position="119"/>
        <end position="145"/>
    </location>
</feature>
<dbReference type="InterPro" id="IPR010259">
    <property type="entry name" value="S8pro/Inhibitor_I9"/>
</dbReference>
<name>A0AAV0L6X6_9ROSI</name>
<feature type="domain" description="Inhibitor I9" evidence="3">
    <location>
        <begin position="33"/>
        <end position="91"/>
    </location>
</feature>
<dbReference type="Proteomes" id="UP001154282">
    <property type="component" value="Unassembled WGS sequence"/>
</dbReference>
<evidence type="ECO:0000313" key="5">
    <source>
        <dbReference type="Proteomes" id="UP001154282"/>
    </source>
</evidence>
<protein>
    <recommendedName>
        <fullName evidence="3">Inhibitor I9 domain-containing protein</fullName>
    </recommendedName>
</protein>
<sequence>MFRVMIITSTTILLLLLLARPLPATDSSSFDAVYIVYTGAANPANFAVKETVLNSLLESRRRWKQEMEVLMTYSHGLSGFAARLSPEEAASVYWAIHPRFQPTRRRTQPTSTVQPWSTLAMQAMLLLGTWRILLLILLVYGIIIVP</sequence>
<accession>A0AAV0L6X6</accession>
<comment type="caution">
    <text evidence="4">The sequence shown here is derived from an EMBL/GenBank/DDBJ whole genome shotgun (WGS) entry which is preliminary data.</text>
</comment>
<organism evidence="4 5">
    <name type="scientific">Linum tenue</name>
    <dbReference type="NCBI Taxonomy" id="586396"/>
    <lineage>
        <taxon>Eukaryota</taxon>
        <taxon>Viridiplantae</taxon>
        <taxon>Streptophyta</taxon>
        <taxon>Embryophyta</taxon>
        <taxon>Tracheophyta</taxon>
        <taxon>Spermatophyta</taxon>
        <taxon>Magnoliopsida</taxon>
        <taxon>eudicotyledons</taxon>
        <taxon>Gunneridae</taxon>
        <taxon>Pentapetalae</taxon>
        <taxon>rosids</taxon>
        <taxon>fabids</taxon>
        <taxon>Malpighiales</taxon>
        <taxon>Linaceae</taxon>
        <taxon>Linum</taxon>
    </lineage>
</organism>
<gene>
    <name evidence="4" type="ORF">LITE_LOCUS22498</name>
</gene>
<feature type="chain" id="PRO_5043516277" description="Inhibitor I9 domain-containing protein" evidence="2">
    <location>
        <begin position="28"/>
        <end position="146"/>
    </location>
</feature>
<dbReference type="EMBL" id="CAMGYJ010000006">
    <property type="protein sequence ID" value="CAI0430212.1"/>
    <property type="molecule type" value="Genomic_DNA"/>
</dbReference>